<feature type="signal peptide" evidence="2">
    <location>
        <begin position="1"/>
        <end position="21"/>
    </location>
</feature>
<dbReference type="PANTHER" id="PTHR43208">
    <property type="entry name" value="ABC TRANSPORTER SUBSTRATE-BINDING PROTEIN"/>
    <property type="match status" value="1"/>
</dbReference>
<evidence type="ECO:0000259" key="3">
    <source>
        <dbReference type="Pfam" id="PF02608"/>
    </source>
</evidence>
<sequence length="400" mass="44830">MKKRYALCLITCIVMTLCLFGIHNLTKTEEKHIKVGFIFVGDEITPYTNNFIKARNHIKEVYGDRIECVTTYNVTEGQIEKPLQELIDGGCDYIIAASYGYGPDVKAVAKKYPNIQFCVPTGDNANEKPVLSNYHNCFGEIYQGRYVCGKVAGMKIKQMIDENIITKEQAKVGYVAAFPLPEVISGYTSFYLGVRSVVPEAVMTVKYTNTWSSYSTEKQAAKELVDEDCVVISQHSDTVGPAAICENAQRDIPVYHVGYNQSMTDIAPTRSLVSCCVDYSSYFEQSVYALLHDKKIEECIDGRTYKQDAMAGIDKGWVRILDINEAIVPKGTKEMVEDTIEKIEKGKLEVFSGPFTGVSVFDRNDKINLNTPYKENANSSSPSFSYVLDDVITIEKMKEE</sequence>
<dbReference type="EMBL" id="LLKB01000005">
    <property type="protein sequence ID" value="KQC84876.1"/>
    <property type="molecule type" value="Genomic_DNA"/>
</dbReference>
<dbReference type="PANTHER" id="PTHR43208:SF1">
    <property type="entry name" value="ABC TRANSPORTER SUBSTRATE-BINDING PROTEIN"/>
    <property type="match status" value="1"/>
</dbReference>
<proteinExistence type="predicted"/>
<evidence type="ECO:0000256" key="2">
    <source>
        <dbReference type="SAM" id="SignalP"/>
    </source>
</evidence>
<keyword evidence="1 2" id="KW-0732">Signal</keyword>
<name>A0AAW3JRI7_9FIRM</name>
<dbReference type="Pfam" id="PF02608">
    <property type="entry name" value="Bmp"/>
    <property type="match status" value="1"/>
</dbReference>
<comment type="caution">
    <text evidence="4">The sequence shown here is derived from an EMBL/GenBank/DDBJ whole genome shotgun (WGS) entry which is preliminary data.</text>
</comment>
<dbReference type="AlphaFoldDB" id="A0AAW3JRI7"/>
<protein>
    <recommendedName>
        <fullName evidence="3">ABC transporter substrate-binding protein PnrA-like domain-containing protein</fullName>
    </recommendedName>
</protein>
<dbReference type="GO" id="GO:0005886">
    <property type="term" value="C:plasma membrane"/>
    <property type="evidence" value="ECO:0007669"/>
    <property type="project" value="InterPro"/>
</dbReference>
<evidence type="ECO:0000256" key="1">
    <source>
        <dbReference type="ARBA" id="ARBA00022729"/>
    </source>
</evidence>
<dbReference type="CDD" id="cd19963">
    <property type="entry name" value="PBP1_BMP-like"/>
    <property type="match status" value="1"/>
</dbReference>
<feature type="domain" description="ABC transporter substrate-binding protein PnrA-like" evidence="3">
    <location>
        <begin position="46"/>
        <end position="343"/>
    </location>
</feature>
<accession>A0AAW3JRI7</accession>
<dbReference type="InterPro" id="IPR052910">
    <property type="entry name" value="ABC-Purine-Binding"/>
</dbReference>
<dbReference type="RefSeq" id="WP_055944088.1">
    <property type="nucleotide sequence ID" value="NZ_DBGBRS010000248.1"/>
</dbReference>
<reference evidence="4 5" key="1">
    <citation type="submission" date="2015-10" db="EMBL/GenBank/DDBJ databases">
        <title>Butyribacter intestini gen. nov., sp. nov., a butyric acid-producing bacterium of the family Lachnospiraceae isolated from the human faeces.</title>
        <authorList>
            <person name="Zou Y."/>
            <person name="Xue W."/>
            <person name="Luo G."/>
            <person name="Lv M."/>
        </authorList>
    </citation>
    <scope>NUCLEOTIDE SEQUENCE [LARGE SCALE GENOMIC DNA]</scope>
    <source>
        <strain evidence="4 5">TF01-11</strain>
    </source>
</reference>
<keyword evidence="5" id="KW-1185">Reference proteome</keyword>
<dbReference type="Gene3D" id="3.40.50.2300">
    <property type="match status" value="2"/>
</dbReference>
<dbReference type="Proteomes" id="UP000050833">
    <property type="component" value="Unassembled WGS sequence"/>
</dbReference>
<organism evidence="4 5">
    <name type="scientific">Butyribacter intestini</name>
    <dbReference type="NCBI Taxonomy" id="1703332"/>
    <lineage>
        <taxon>Bacteria</taxon>
        <taxon>Bacillati</taxon>
        <taxon>Bacillota</taxon>
        <taxon>Clostridia</taxon>
        <taxon>Lachnospirales</taxon>
        <taxon>Lachnospiraceae</taxon>
        <taxon>Butyribacter</taxon>
    </lineage>
</organism>
<evidence type="ECO:0000313" key="5">
    <source>
        <dbReference type="Proteomes" id="UP000050833"/>
    </source>
</evidence>
<gene>
    <name evidence="4" type="ORF">APZ18_09150</name>
</gene>
<feature type="chain" id="PRO_5043632591" description="ABC transporter substrate-binding protein PnrA-like domain-containing protein" evidence="2">
    <location>
        <begin position="22"/>
        <end position="400"/>
    </location>
</feature>
<evidence type="ECO:0000313" key="4">
    <source>
        <dbReference type="EMBL" id="KQC84876.1"/>
    </source>
</evidence>
<dbReference type="InterPro" id="IPR003760">
    <property type="entry name" value="PnrA-like"/>
</dbReference>